<evidence type="ECO:0000256" key="1">
    <source>
        <dbReference type="SAM" id="MobiDB-lite"/>
    </source>
</evidence>
<protein>
    <submittedName>
        <fullName evidence="2">Uncharacterized protein</fullName>
    </submittedName>
</protein>
<dbReference type="AlphaFoldDB" id="A0ABD5Y6N4"/>
<dbReference type="Proteomes" id="UP001596432">
    <property type="component" value="Unassembled WGS sequence"/>
</dbReference>
<proteinExistence type="predicted"/>
<sequence length="82" mass="9253">MDGSDDLPGSDSERIIERGETYSHTKHGQIEVTGIWKGVNQVDKAHHADERDTFIVRYSAEVNGEEVDGLTDTLDEFVQYIE</sequence>
<name>A0ABD5Y6N4_9EURY</name>
<evidence type="ECO:0000313" key="3">
    <source>
        <dbReference type="Proteomes" id="UP001596432"/>
    </source>
</evidence>
<feature type="region of interest" description="Disordered" evidence="1">
    <location>
        <begin position="1"/>
        <end position="23"/>
    </location>
</feature>
<dbReference type="GeneID" id="78820338"/>
<dbReference type="RefSeq" id="WP_274325631.1">
    <property type="nucleotide sequence ID" value="NZ_CP118158.1"/>
</dbReference>
<gene>
    <name evidence="2" type="ORF">ACFQMA_09485</name>
</gene>
<evidence type="ECO:0000313" key="2">
    <source>
        <dbReference type="EMBL" id="MFC7140064.1"/>
    </source>
</evidence>
<feature type="compositionally biased region" description="Basic and acidic residues" evidence="1">
    <location>
        <begin position="11"/>
        <end position="23"/>
    </location>
</feature>
<reference evidence="2 3" key="1">
    <citation type="journal article" date="2019" name="Int. J. Syst. Evol. Microbiol.">
        <title>The Global Catalogue of Microorganisms (GCM) 10K type strain sequencing project: providing services to taxonomists for standard genome sequencing and annotation.</title>
        <authorList>
            <consortium name="The Broad Institute Genomics Platform"/>
            <consortium name="The Broad Institute Genome Sequencing Center for Infectious Disease"/>
            <person name="Wu L."/>
            <person name="Ma J."/>
        </authorList>
    </citation>
    <scope>NUCLEOTIDE SEQUENCE [LARGE SCALE GENOMIC DNA]</scope>
    <source>
        <strain evidence="2 3">XZYJT29</strain>
    </source>
</reference>
<keyword evidence="3" id="KW-1185">Reference proteome</keyword>
<dbReference type="EMBL" id="JBHTAS010000001">
    <property type="protein sequence ID" value="MFC7140064.1"/>
    <property type="molecule type" value="Genomic_DNA"/>
</dbReference>
<comment type="caution">
    <text evidence="2">The sequence shown here is derived from an EMBL/GenBank/DDBJ whole genome shotgun (WGS) entry which is preliminary data.</text>
</comment>
<accession>A0ABD5Y6N4</accession>
<organism evidence="2 3">
    <name type="scientific">Halosimplex aquaticum</name>
    <dbReference type="NCBI Taxonomy" id="3026162"/>
    <lineage>
        <taxon>Archaea</taxon>
        <taxon>Methanobacteriati</taxon>
        <taxon>Methanobacteriota</taxon>
        <taxon>Stenosarchaea group</taxon>
        <taxon>Halobacteria</taxon>
        <taxon>Halobacteriales</taxon>
        <taxon>Haloarculaceae</taxon>
        <taxon>Halosimplex</taxon>
    </lineage>
</organism>